<evidence type="ECO:0000313" key="2">
    <source>
        <dbReference type="Proteomes" id="UP000254508"/>
    </source>
</evidence>
<proteinExistence type="predicted"/>
<evidence type="ECO:0000313" key="1">
    <source>
        <dbReference type="EMBL" id="AXK44100.1"/>
    </source>
</evidence>
<organism evidence="1 2">
    <name type="scientific">Erythrobacter aureus</name>
    <dbReference type="NCBI Taxonomy" id="2182384"/>
    <lineage>
        <taxon>Bacteria</taxon>
        <taxon>Pseudomonadati</taxon>
        <taxon>Pseudomonadota</taxon>
        <taxon>Alphaproteobacteria</taxon>
        <taxon>Sphingomonadales</taxon>
        <taxon>Erythrobacteraceae</taxon>
        <taxon>Erythrobacter/Porphyrobacter group</taxon>
        <taxon>Erythrobacter</taxon>
    </lineage>
</organism>
<reference evidence="1 2" key="1">
    <citation type="submission" date="2018-07" db="EMBL/GenBank/DDBJ databases">
        <title>Genome sequence of Erythrobacter strain YH-07, an antagonistic bacterium isolated from Yellow Sea.</title>
        <authorList>
            <person name="Tang T."/>
            <person name="Liu Q."/>
            <person name="Sun X."/>
        </authorList>
    </citation>
    <scope>NUCLEOTIDE SEQUENCE [LARGE SCALE GENOMIC DNA]</scope>
    <source>
        <strain evidence="1 2">YH-07</strain>
        <plasmid evidence="1 2">unnamed</plasmid>
    </source>
</reference>
<dbReference type="AlphaFoldDB" id="A0A345YJJ8"/>
<accession>A0A345YJJ8</accession>
<dbReference type="RefSeq" id="WP_115418413.1">
    <property type="nucleotide sequence ID" value="NZ_CP031358.1"/>
</dbReference>
<dbReference type="EMBL" id="CP031358">
    <property type="protein sequence ID" value="AXK44100.1"/>
    <property type="molecule type" value="Genomic_DNA"/>
</dbReference>
<dbReference type="KEGG" id="err:DVR09_16745"/>
<dbReference type="OrthoDB" id="9826587at2"/>
<protein>
    <submittedName>
        <fullName evidence="1">Uncharacterized protein</fullName>
    </submittedName>
</protein>
<name>A0A345YJJ8_9SPHN</name>
<dbReference type="Proteomes" id="UP000254508">
    <property type="component" value="Plasmid unnamed"/>
</dbReference>
<gene>
    <name evidence="1" type="ORF">DVR09_16745</name>
</gene>
<sequence length="337" mass="37515">MSEKNWRRGRIVGPEDTLDLKSCALVAEVHSRAVRADDGGHVASYILVDGLEEAFAEDAMNFFSSQVTLLVDSSRLVEHCKAEFPALVTIRMTDQYEGYVAQCFQFDFLQTIPGDDVISQDGWDAFCVRQAMLRGEDVEDADDLPEFDERSLRRKVYANRAQVKEDRSPWLVDEYNQLRELTDGKPEGSEALIELADDMEAALNGQVLVGDSFSVVIPTRIERAVQDGAMRHYIPQTGREIVVAHGLDAVQAGKVLRLVEQDKSRFVDASQLMAGSNSKETLHPAFIVPDSGLNWISTDFNGRRSAEGYKHLQAELNTSMEAKDGEVVPMVANSAQR</sequence>
<geneLocation type="plasmid" evidence="1 2">
    <name>unnamed</name>
</geneLocation>
<keyword evidence="1" id="KW-0614">Plasmid</keyword>
<keyword evidence="2" id="KW-1185">Reference proteome</keyword>